<dbReference type="SUPFAM" id="SSF56112">
    <property type="entry name" value="Protein kinase-like (PK-like)"/>
    <property type="match status" value="1"/>
</dbReference>
<name>A0A1J4KHT2_9EUKA</name>
<evidence type="ECO:0000313" key="7">
    <source>
        <dbReference type="EMBL" id="OHT10488.1"/>
    </source>
</evidence>
<dbReference type="GeneID" id="94835935"/>
<comment type="similarity">
    <text evidence="4">Belongs to the protein kinase superfamily.</text>
</comment>
<gene>
    <name evidence="7" type="ORF">TRFO_20149</name>
</gene>
<keyword evidence="7" id="KW-0808">Transferase</keyword>
<feature type="binding site" evidence="3">
    <location>
        <position position="66"/>
    </location>
    <ligand>
        <name>ATP</name>
        <dbReference type="ChEBI" id="CHEBI:30616"/>
    </ligand>
</feature>
<accession>A0A1J4KHT2</accession>
<feature type="domain" description="Protein kinase" evidence="6">
    <location>
        <begin position="37"/>
        <end position="290"/>
    </location>
</feature>
<evidence type="ECO:0000256" key="1">
    <source>
        <dbReference type="ARBA" id="ARBA00022741"/>
    </source>
</evidence>
<dbReference type="GO" id="GO:0005524">
    <property type="term" value="F:ATP binding"/>
    <property type="evidence" value="ECO:0007669"/>
    <property type="project" value="UniProtKB-UniRule"/>
</dbReference>
<dbReference type="AlphaFoldDB" id="A0A1J4KHT2"/>
<keyword evidence="1 3" id="KW-0547">Nucleotide-binding</keyword>
<dbReference type="FunFam" id="1.10.510.10:FF:000956">
    <property type="entry name" value="CAMK family protein kinase"/>
    <property type="match status" value="1"/>
</dbReference>
<evidence type="ECO:0000256" key="5">
    <source>
        <dbReference type="SAM" id="MobiDB-lite"/>
    </source>
</evidence>
<dbReference type="PROSITE" id="PS00108">
    <property type="entry name" value="PROTEIN_KINASE_ST"/>
    <property type="match status" value="1"/>
</dbReference>
<dbReference type="PANTHER" id="PTHR24362:SF309">
    <property type="entry name" value="PROTEIN KINASE DOMAIN-CONTAINING PROTEIN"/>
    <property type="match status" value="1"/>
</dbReference>
<dbReference type="InterPro" id="IPR000719">
    <property type="entry name" value="Prot_kinase_dom"/>
</dbReference>
<dbReference type="Pfam" id="PF00069">
    <property type="entry name" value="Pkinase"/>
    <property type="match status" value="1"/>
</dbReference>
<dbReference type="Gene3D" id="1.10.510.10">
    <property type="entry name" value="Transferase(Phosphotransferase) domain 1"/>
    <property type="match status" value="1"/>
</dbReference>
<dbReference type="SMART" id="SM00220">
    <property type="entry name" value="S_TKc"/>
    <property type="match status" value="1"/>
</dbReference>
<dbReference type="GO" id="GO:0004674">
    <property type="term" value="F:protein serine/threonine kinase activity"/>
    <property type="evidence" value="ECO:0007669"/>
    <property type="project" value="UniProtKB-KW"/>
</dbReference>
<organism evidence="7 8">
    <name type="scientific">Tritrichomonas foetus</name>
    <dbReference type="NCBI Taxonomy" id="1144522"/>
    <lineage>
        <taxon>Eukaryota</taxon>
        <taxon>Metamonada</taxon>
        <taxon>Parabasalia</taxon>
        <taxon>Tritrichomonadida</taxon>
        <taxon>Tritrichomonadidae</taxon>
        <taxon>Tritrichomonas</taxon>
    </lineage>
</organism>
<keyword evidence="8" id="KW-1185">Reference proteome</keyword>
<dbReference type="PANTHER" id="PTHR24362">
    <property type="entry name" value="SERINE/THREONINE-PROTEIN KINASE NEK"/>
    <property type="match status" value="1"/>
</dbReference>
<evidence type="ECO:0000313" key="8">
    <source>
        <dbReference type="Proteomes" id="UP000179807"/>
    </source>
</evidence>
<dbReference type="EMBL" id="MLAK01000609">
    <property type="protein sequence ID" value="OHT10488.1"/>
    <property type="molecule type" value="Genomic_DNA"/>
</dbReference>
<dbReference type="PROSITE" id="PS00107">
    <property type="entry name" value="PROTEIN_KINASE_ATP"/>
    <property type="match status" value="1"/>
</dbReference>
<keyword evidence="7" id="KW-0418">Kinase</keyword>
<reference evidence="7" key="1">
    <citation type="submission" date="2016-10" db="EMBL/GenBank/DDBJ databases">
        <authorList>
            <person name="Benchimol M."/>
            <person name="Almeida L.G."/>
            <person name="Vasconcelos A.T."/>
            <person name="Perreira-Neves A."/>
            <person name="Rosa I.A."/>
            <person name="Tasca T."/>
            <person name="Bogo M.R."/>
            <person name="de Souza W."/>
        </authorList>
    </citation>
    <scope>NUCLEOTIDE SEQUENCE [LARGE SCALE GENOMIC DNA]</scope>
    <source>
        <strain evidence="7">K</strain>
    </source>
</reference>
<evidence type="ECO:0000256" key="2">
    <source>
        <dbReference type="ARBA" id="ARBA00022840"/>
    </source>
</evidence>
<dbReference type="VEuPathDB" id="TrichDB:TRFO_20149"/>
<proteinExistence type="inferred from homology"/>
<dbReference type="PROSITE" id="PS50011">
    <property type="entry name" value="PROTEIN_KINASE_DOM"/>
    <property type="match status" value="1"/>
</dbReference>
<evidence type="ECO:0000259" key="6">
    <source>
        <dbReference type="PROSITE" id="PS50011"/>
    </source>
</evidence>
<feature type="region of interest" description="Disordered" evidence="5">
    <location>
        <begin position="342"/>
        <end position="368"/>
    </location>
</feature>
<comment type="caution">
    <text evidence="7">The sequence shown here is derived from an EMBL/GenBank/DDBJ whole genome shotgun (WGS) entry which is preliminary data.</text>
</comment>
<dbReference type="InterPro" id="IPR017441">
    <property type="entry name" value="Protein_kinase_ATP_BS"/>
</dbReference>
<dbReference type="Proteomes" id="UP000179807">
    <property type="component" value="Unassembled WGS sequence"/>
</dbReference>
<evidence type="ECO:0000256" key="4">
    <source>
        <dbReference type="RuleBase" id="RU000304"/>
    </source>
</evidence>
<evidence type="ECO:0000256" key="3">
    <source>
        <dbReference type="PROSITE-ProRule" id="PRU10141"/>
    </source>
</evidence>
<dbReference type="InterPro" id="IPR011009">
    <property type="entry name" value="Kinase-like_dom_sf"/>
</dbReference>
<dbReference type="OrthoDB" id="336747at2759"/>
<dbReference type="RefSeq" id="XP_068363624.1">
    <property type="nucleotide sequence ID" value="XM_068501231.1"/>
</dbReference>
<keyword evidence="4" id="KW-0723">Serine/threonine-protein kinase</keyword>
<keyword evidence="2 3" id="KW-0067">ATP-binding</keyword>
<sequence length="368" mass="42045">MGVIIYIIHNKMQDPSINVDIENQTIIDSLPFTKNGYRFTQLIGKGGFSVVFKVIKESNDHIFAAKVIHLAHEKRSNGLNLASAEIESLKKLNHPNIIKLYDFFEEDDYKFLILQFCQNGTLKEKTPINQGLSTPVVISYFRQILEAINFMHSRNIAHRDIKPENILLDQFSRPLIADFGLNLQIQDNNNALRTFGGSPFYKAPEIIKKLQHDPFKADIWSLGVTLYYMAYGTIPWDTQRKSAINTAILECDYYIANSTNKEIADLIRSMLKTDPEKRPSANELLLNPIFSANIKKSNSSNIRSRVDLQTEHRIISKTSLKRNVSSNSISYSKALKSSLSSRSILTPRRMNRPASRSPINPQYKFDNF</sequence>
<dbReference type="InterPro" id="IPR008271">
    <property type="entry name" value="Ser/Thr_kinase_AS"/>
</dbReference>
<protein>
    <submittedName>
        <fullName evidence="7">CAMK family protein kinase</fullName>
    </submittedName>
</protein>